<comment type="caution">
    <text evidence="1">The sequence shown here is derived from an EMBL/GenBank/DDBJ whole genome shotgun (WGS) entry which is preliminary data.</text>
</comment>
<proteinExistence type="predicted"/>
<name>A0A2Z6UUZ1_MICAE</name>
<evidence type="ECO:0000313" key="2">
    <source>
        <dbReference type="Proteomes" id="UP000248272"/>
    </source>
</evidence>
<dbReference type="Proteomes" id="UP000248272">
    <property type="component" value="Unassembled WGS sequence"/>
</dbReference>
<evidence type="ECO:0008006" key="3">
    <source>
        <dbReference type="Google" id="ProtNLM"/>
    </source>
</evidence>
<gene>
    <name evidence="1" type="ORF">MSj_02551</name>
</gene>
<dbReference type="PROSITE" id="PS51257">
    <property type="entry name" value="PROKAR_LIPOPROTEIN"/>
    <property type="match status" value="1"/>
</dbReference>
<evidence type="ECO:0000313" key="1">
    <source>
        <dbReference type="EMBL" id="GBL11053.1"/>
    </source>
</evidence>
<dbReference type="EMBL" id="BDSG01000059">
    <property type="protein sequence ID" value="GBL11053.1"/>
    <property type="molecule type" value="Genomic_DNA"/>
</dbReference>
<dbReference type="AlphaFoldDB" id="A0A2Z6UUZ1"/>
<organism evidence="1 2">
    <name type="scientific">Microcystis aeruginosa Sj</name>
    <dbReference type="NCBI Taxonomy" id="1979544"/>
    <lineage>
        <taxon>Bacteria</taxon>
        <taxon>Bacillati</taxon>
        <taxon>Cyanobacteriota</taxon>
        <taxon>Cyanophyceae</taxon>
        <taxon>Oscillatoriophycideae</taxon>
        <taxon>Chroococcales</taxon>
        <taxon>Microcystaceae</taxon>
        <taxon>Microcystis</taxon>
    </lineage>
</organism>
<sequence length="204" mass="23562">MIKTTIKSIFWVGCITVFISGCKIEQDREVTGGAWMQDNIIRGLEINVCTREAIDRYLVIQKKEQEAFNQEQDNKKSNDASGMIREWEANFSSTKIMEEIKSIINNSSLCLKKTATDIDGKFNFVLTSSQLREGYAYLWSNYYEREYKWKSDLTGHVNTGRSYHHWILKIPSDNSKVHLDMNGSNSLRFIDDTGKGLIKTRPEL</sequence>
<dbReference type="RefSeq" id="WP_110579443.1">
    <property type="nucleotide sequence ID" value="NZ_BDSG01000059.1"/>
</dbReference>
<protein>
    <recommendedName>
        <fullName evidence="3">Lipoprotein</fullName>
    </recommendedName>
</protein>
<reference evidence="1 2" key="1">
    <citation type="journal article" date="2018" name="Front. Microbiol.">
        <title>Adaptation of the Freshwater Bloom-Forming Cyanobacterium Microcystis aeruginosa to Brackish Water Is Driven by Recent Horizontal Transfer of Sucrose Genes.</title>
        <authorList>
            <person name="Tanabe Y."/>
            <person name="Hodoki Y."/>
            <person name="Sano T."/>
            <person name="Tada K."/>
            <person name="Watanabe M.M."/>
        </authorList>
    </citation>
    <scope>NUCLEOTIDE SEQUENCE [LARGE SCALE GENOMIC DNA]</scope>
    <source>
        <strain evidence="1 2">Sj</strain>
    </source>
</reference>
<accession>A0A2Z6UUZ1</accession>